<keyword evidence="9" id="KW-0349">Heme</keyword>
<comment type="function">
    <text evidence="2">Membrane-anchoring subunit of succinate dehydrogenase (SDH).</text>
</comment>
<accession>A0A562NTF2</accession>
<comment type="cofactor">
    <cofactor evidence="1">
        <name>heme</name>
        <dbReference type="ChEBI" id="CHEBI:30413"/>
    </cofactor>
</comment>
<dbReference type="RefSeq" id="WP_145397177.1">
    <property type="nucleotide sequence ID" value="NZ_VLKU01000004.1"/>
</dbReference>
<comment type="subunit">
    <text evidence="5">Part of an enzyme complex containing four subunits: a flavoprotein, an iron-sulfur protein, plus two membrane-anchoring proteins, SdhC and SdhD.</text>
</comment>
<dbReference type="GO" id="GO:0020037">
    <property type="term" value="F:heme binding"/>
    <property type="evidence" value="ECO:0007669"/>
    <property type="project" value="InterPro"/>
</dbReference>
<keyword evidence="15 16" id="KW-0472">Membrane</keyword>
<dbReference type="SUPFAM" id="SSF81343">
    <property type="entry name" value="Fumarate reductase respiratory complex transmembrane subunits"/>
    <property type="match status" value="1"/>
</dbReference>
<dbReference type="UniPathway" id="UPA00223"/>
<evidence type="ECO:0000256" key="3">
    <source>
        <dbReference type="ARBA" id="ARBA00004141"/>
    </source>
</evidence>
<evidence type="ECO:0000256" key="2">
    <source>
        <dbReference type="ARBA" id="ARBA00004050"/>
    </source>
</evidence>
<evidence type="ECO:0000256" key="10">
    <source>
        <dbReference type="ARBA" id="ARBA00022692"/>
    </source>
</evidence>
<dbReference type="Gene3D" id="1.20.1300.10">
    <property type="entry name" value="Fumarate reductase/succinate dehydrogenase, transmembrane subunit"/>
    <property type="match status" value="1"/>
</dbReference>
<dbReference type="GO" id="GO:0016020">
    <property type="term" value="C:membrane"/>
    <property type="evidence" value="ECO:0007669"/>
    <property type="project" value="UniProtKB-SubCell"/>
</dbReference>
<comment type="subcellular location">
    <subcellularLocation>
        <location evidence="3">Membrane</location>
        <topology evidence="3">Multi-pass membrane protein</topology>
    </subcellularLocation>
</comment>
<evidence type="ECO:0000256" key="9">
    <source>
        <dbReference type="ARBA" id="ARBA00022617"/>
    </source>
</evidence>
<dbReference type="InterPro" id="IPR034804">
    <property type="entry name" value="SQR/QFR_C/D"/>
</dbReference>
<evidence type="ECO:0000256" key="1">
    <source>
        <dbReference type="ARBA" id="ARBA00001971"/>
    </source>
</evidence>
<keyword evidence="7" id="KW-0813">Transport</keyword>
<evidence type="ECO:0000256" key="5">
    <source>
        <dbReference type="ARBA" id="ARBA00011558"/>
    </source>
</evidence>
<evidence type="ECO:0000256" key="7">
    <source>
        <dbReference type="ARBA" id="ARBA00022448"/>
    </source>
</evidence>
<dbReference type="NCBIfam" id="TIGR02968">
    <property type="entry name" value="succ_dehyd_anc"/>
    <property type="match status" value="1"/>
</dbReference>
<evidence type="ECO:0000313" key="17">
    <source>
        <dbReference type="EMBL" id="TWI34966.1"/>
    </source>
</evidence>
<feature type="transmembrane region" description="Helical" evidence="16">
    <location>
        <begin position="62"/>
        <end position="80"/>
    </location>
</feature>
<keyword evidence="11" id="KW-0479">Metal-binding</keyword>
<protein>
    <recommendedName>
        <fullName evidence="6">Succinate dehydrogenase hydrophobic membrane anchor subunit</fullName>
    </recommendedName>
</protein>
<dbReference type="InterPro" id="IPR000701">
    <property type="entry name" value="SuccDH_FuR_B_TM-su"/>
</dbReference>
<dbReference type="OrthoDB" id="9809280at2"/>
<evidence type="ECO:0000256" key="15">
    <source>
        <dbReference type="ARBA" id="ARBA00023136"/>
    </source>
</evidence>
<keyword evidence="14" id="KW-0408">Iron</keyword>
<comment type="caution">
    <text evidence="17">The sequence shown here is derived from an EMBL/GenBank/DDBJ whole genome shotgun (WGS) entry which is preliminary data.</text>
</comment>
<keyword evidence="10 16" id="KW-0812">Transmembrane</keyword>
<dbReference type="EMBL" id="VLKU01000004">
    <property type="protein sequence ID" value="TWI34966.1"/>
    <property type="molecule type" value="Genomic_DNA"/>
</dbReference>
<organism evidence="17 18">
    <name type="scientific">Paracoccus sulfuroxidans</name>
    <dbReference type="NCBI Taxonomy" id="384678"/>
    <lineage>
        <taxon>Bacteria</taxon>
        <taxon>Pseudomonadati</taxon>
        <taxon>Pseudomonadota</taxon>
        <taxon>Alphaproteobacteria</taxon>
        <taxon>Rhodobacterales</taxon>
        <taxon>Paracoccaceae</taxon>
        <taxon>Paracoccus</taxon>
    </lineage>
</organism>
<evidence type="ECO:0000256" key="13">
    <source>
        <dbReference type="ARBA" id="ARBA00022989"/>
    </source>
</evidence>
<keyword evidence="13 16" id="KW-1133">Transmembrane helix</keyword>
<keyword evidence="8" id="KW-0816">Tricarboxylic acid cycle</keyword>
<name>A0A562NTF2_9RHOB</name>
<dbReference type="GO" id="GO:0046872">
    <property type="term" value="F:metal ion binding"/>
    <property type="evidence" value="ECO:0007669"/>
    <property type="project" value="UniProtKB-KW"/>
</dbReference>
<proteinExistence type="predicted"/>
<evidence type="ECO:0000256" key="12">
    <source>
        <dbReference type="ARBA" id="ARBA00022982"/>
    </source>
</evidence>
<reference evidence="17 18" key="1">
    <citation type="journal article" date="2015" name="Stand. Genomic Sci.">
        <title>Genomic Encyclopedia of Bacterial and Archaeal Type Strains, Phase III: the genomes of soil and plant-associated and newly described type strains.</title>
        <authorList>
            <person name="Whitman W.B."/>
            <person name="Woyke T."/>
            <person name="Klenk H.P."/>
            <person name="Zhou Y."/>
            <person name="Lilburn T.G."/>
            <person name="Beck B.J."/>
            <person name="De Vos P."/>
            <person name="Vandamme P."/>
            <person name="Eisen J.A."/>
            <person name="Garrity G."/>
            <person name="Hugenholtz P."/>
            <person name="Kyrpides N.C."/>
        </authorList>
    </citation>
    <scope>NUCLEOTIDE SEQUENCE [LARGE SCALE GENOMIC DNA]</scope>
    <source>
        <strain evidence="17 18">CGMCC 1.5364</strain>
    </source>
</reference>
<evidence type="ECO:0000256" key="4">
    <source>
        <dbReference type="ARBA" id="ARBA00005163"/>
    </source>
</evidence>
<evidence type="ECO:0000313" key="18">
    <source>
        <dbReference type="Proteomes" id="UP000316225"/>
    </source>
</evidence>
<dbReference type="AlphaFoldDB" id="A0A562NTF2"/>
<evidence type="ECO:0000256" key="6">
    <source>
        <dbReference type="ARBA" id="ARBA00019425"/>
    </source>
</evidence>
<dbReference type="CDD" id="cd03495">
    <property type="entry name" value="SQR_TypeC_SdhD_like"/>
    <property type="match status" value="1"/>
</dbReference>
<comment type="pathway">
    <text evidence="4">Carbohydrate metabolism; tricarboxylic acid cycle.</text>
</comment>
<evidence type="ECO:0000256" key="14">
    <source>
        <dbReference type="ARBA" id="ARBA00023004"/>
    </source>
</evidence>
<dbReference type="Proteomes" id="UP000316225">
    <property type="component" value="Unassembled WGS sequence"/>
</dbReference>
<dbReference type="GO" id="GO:0006099">
    <property type="term" value="P:tricarboxylic acid cycle"/>
    <property type="evidence" value="ECO:0007669"/>
    <property type="project" value="UniProtKB-UniPathway"/>
</dbReference>
<keyword evidence="12" id="KW-0249">Electron transport</keyword>
<gene>
    <name evidence="17" type="ORF">IQ24_01475</name>
</gene>
<feature type="transmembrane region" description="Helical" evidence="16">
    <location>
        <begin position="100"/>
        <end position="119"/>
    </location>
</feature>
<feature type="transmembrane region" description="Helical" evidence="16">
    <location>
        <begin position="24"/>
        <end position="50"/>
    </location>
</feature>
<evidence type="ECO:0000256" key="8">
    <source>
        <dbReference type="ARBA" id="ARBA00022532"/>
    </source>
</evidence>
<dbReference type="InterPro" id="IPR014312">
    <property type="entry name" value="Succ_DH_anchor"/>
</dbReference>
<evidence type="ECO:0000256" key="16">
    <source>
        <dbReference type="SAM" id="Phobius"/>
    </source>
</evidence>
<evidence type="ECO:0000256" key="11">
    <source>
        <dbReference type="ARBA" id="ARBA00022723"/>
    </source>
</evidence>
<sequence length="129" mass="13887">MRYVTPLKAAEGLGASHTGTQDHWFLTVTAVALLVLTPLFMIVVACAIGLPREGVIAYFGRPFPAIITALFIIVGMLHFIRGTRIMIDDYLQGGARKAGIIISVIFSWTVIAVAVYALARMGLATLVLV</sequence>
<keyword evidence="18" id="KW-1185">Reference proteome</keyword>
<dbReference type="Pfam" id="PF01127">
    <property type="entry name" value="Sdh_cyt"/>
    <property type="match status" value="1"/>
</dbReference>